<name>A0A9Q1CJM3_HOLLE</name>
<organism evidence="1 2">
    <name type="scientific">Holothuria leucospilota</name>
    <name type="common">Black long sea cucumber</name>
    <name type="synonym">Mertensiothuria leucospilota</name>
    <dbReference type="NCBI Taxonomy" id="206669"/>
    <lineage>
        <taxon>Eukaryota</taxon>
        <taxon>Metazoa</taxon>
        <taxon>Echinodermata</taxon>
        <taxon>Eleutherozoa</taxon>
        <taxon>Echinozoa</taxon>
        <taxon>Holothuroidea</taxon>
        <taxon>Aspidochirotacea</taxon>
        <taxon>Aspidochirotida</taxon>
        <taxon>Holothuriidae</taxon>
        <taxon>Holothuria</taxon>
    </lineage>
</organism>
<keyword evidence="2" id="KW-1185">Reference proteome</keyword>
<dbReference type="EMBL" id="JAIZAY010000003">
    <property type="protein sequence ID" value="KAJ8045920.1"/>
    <property type="molecule type" value="Genomic_DNA"/>
</dbReference>
<gene>
    <name evidence="1" type="ORF">HOLleu_09039</name>
</gene>
<evidence type="ECO:0000313" key="1">
    <source>
        <dbReference type="EMBL" id="KAJ8045920.1"/>
    </source>
</evidence>
<dbReference type="AlphaFoldDB" id="A0A9Q1CJM3"/>
<sequence length="86" mass="9649">MLSTSVASVSDNTLKILAFRSWIKLTTAIACLIMSPFRVMLHGYTGLHRTSDVHQACIVGSTSFQDMSEKMAKMRQTPRCWKTVLL</sequence>
<accession>A0A9Q1CJM3</accession>
<evidence type="ECO:0000313" key="2">
    <source>
        <dbReference type="Proteomes" id="UP001152320"/>
    </source>
</evidence>
<proteinExistence type="predicted"/>
<comment type="caution">
    <text evidence="1">The sequence shown here is derived from an EMBL/GenBank/DDBJ whole genome shotgun (WGS) entry which is preliminary data.</text>
</comment>
<dbReference type="Proteomes" id="UP001152320">
    <property type="component" value="Chromosome 3"/>
</dbReference>
<reference evidence="1" key="1">
    <citation type="submission" date="2021-10" db="EMBL/GenBank/DDBJ databases">
        <title>Tropical sea cucumber genome reveals ecological adaptation and Cuvierian tubules defense mechanism.</title>
        <authorList>
            <person name="Chen T."/>
        </authorList>
    </citation>
    <scope>NUCLEOTIDE SEQUENCE</scope>
    <source>
        <strain evidence="1">Nanhai2018</strain>
        <tissue evidence="1">Muscle</tissue>
    </source>
</reference>
<protein>
    <submittedName>
        <fullName evidence="1">Uncharacterized protein</fullName>
    </submittedName>
</protein>